<dbReference type="SUPFAM" id="SSF46785">
    <property type="entry name" value="Winged helix' DNA-binding domain"/>
    <property type="match status" value="1"/>
</dbReference>
<dbReference type="InterPro" id="IPR036388">
    <property type="entry name" value="WH-like_DNA-bd_sf"/>
</dbReference>
<evidence type="ECO:0000256" key="3">
    <source>
        <dbReference type="ARBA" id="ARBA00023163"/>
    </source>
</evidence>
<dbReference type="InterPro" id="IPR023187">
    <property type="entry name" value="Tscrpt_reg_MarR-type_CS"/>
</dbReference>
<gene>
    <name evidence="5" type="ORF">DIZ78_03450</name>
</gene>
<keyword evidence="3" id="KW-0804">Transcription</keyword>
<accession>A0A370DRD8</accession>
<protein>
    <submittedName>
        <fullName evidence="5">MarR family transcriptional regulator</fullName>
    </submittedName>
</protein>
<keyword evidence="2" id="KW-0238">DNA-binding</keyword>
<organism evidence="5 6">
    <name type="scientific">endosymbiont of Escarpia spicata</name>
    <dbReference type="NCBI Taxonomy" id="2200908"/>
    <lineage>
        <taxon>Bacteria</taxon>
        <taxon>Pseudomonadati</taxon>
        <taxon>Pseudomonadota</taxon>
        <taxon>Gammaproteobacteria</taxon>
        <taxon>sulfur-oxidizing symbionts</taxon>
    </lineage>
</organism>
<evidence type="ECO:0000256" key="1">
    <source>
        <dbReference type="ARBA" id="ARBA00023015"/>
    </source>
</evidence>
<dbReference type="Gene3D" id="1.10.10.10">
    <property type="entry name" value="Winged helix-like DNA-binding domain superfamily/Winged helix DNA-binding domain"/>
    <property type="match status" value="1"/>
</dbReference>
<evidence type="ECO:0000256" key="2">
    <source>
        <dbReference type="ARBA" id="ARBA00023125"/>
    </source>
</evidence>
<dbReference type="PANTHER" id="PTHR33164">
    <property type="entry name" value="TRANSCRIPTIONAL REGULATOR, MARR FAMILY"/>
    <property type="match status" value="1"/>
</dbReference>
<dbReference type="SMART" id="SM00347">
    <property type="entry name" value="HTH_MARR"/>
    <property type="match status" value="1"/>
</dbReference>
<dbReference type="GO" id="GO:0006950">
    <property type="term" value="P:response to stress"/>
    <property type="evidence" value="ECO:0007669"/>
    <property type="project" value="TreeGrafter"/>
</dbReference>
<dbReference type="AlphaFoldDB" id="A0A370DRD8"/>
<dbReference type="PANTHER" id="PTHR33164:SF105">
    <property type="entry name" value="TRANSCRIPTIONAL REPRESSOR PROTEIN-RELATED"/>
    <property type="match status" value="1"/>
</dbReference>
<keyword evidence="6" id="KW-1185">Reference proteome</keyword>
<dbReference type="Pfam" id="PF01047">
    <property type="entry name" value="MarR"/>
    <property type="match status" value="1"/>
</dbReference>
<name>A0A370DRD8_9GAMM</name>
<proteinExistence type="predicted"/>
<evidence type="ECO:0000313" key="5">
    <source>
        <dbReference type="EMBL" id="RDH87632.1"/>
    </source>
</evidence>
<reference evidence="5 6" key="1">
    <citation type="journal article" date="2018" name="ISME J.">
        <title>Endosymbiont genomes yield clues of tubeworm success.</title>
        <authorList>
            <person name="Li Y."/>
            <person name="Liles M.R."/>
            <person name="Halanych K.M."/>
        </authorList>
    </citation>
    <scope>NUCLEOTIDE SEQUENCE [LARGE SCALE GENOMIC DNA]</scope>
    <source>
        <strain evidence="5">A1462</strain>
    </source>
</reference>
<dbReference type="InterPro" id="IPR000835">
    <property type="entry name" value="HTH_MarR-typ"/>
</dbReference>
<sequence>MTKYDTTCDLGQCSLIGQTCAVFNLRKASRAVTKLYEEILKPSGILPTQFTLLVVTRAFGPVTISSMAEMLVMDRTTLTRNLKPLEREGLLRVVPGKDDKRSREVSPTNKGLEQLEEALPLWQEAQYRVEHALGSVRLDRLLDDLTAVVSAARSA</sequence>
<feature type="domain" description="HTH marR-type" evidence="4">
    <location>
        <begin position="18"/>
        <end position="150"/>
    </location>
</feature>
<dbReference type="PROSITE" id="PS01117">
    <property type="entry name" value="HTH_MARR_1"/>
    <property type="match status" value="1"/>
</dbReference>
<evidence type="ECO:0000313" key="6">
    <source>
        <dbReference type="Proteomes" id="UP000254771"/>
    </source>
</evidence>
<keyword evidence="1" id="KW-0805">Transcription regulation</keyword>
<dbReference type="InterPro" id="IPR039422">
    <property type="entry name" value="MarR/SlyA-like"/>
</dbReference>
<dbReference type="GO" id="GO:0003677">
    <property type="term" value="F:DNA binding"/>
    <property type="evidence" value="ECO:0007669"/>
    <property type="project" value="UniProtKB-KW"/>
</dbReference>
<dbReference type="PROSITE" id="PS50995">
    <property type="entry name" value="HTH_MARR_2"/>
    <property type="match status" value="1"/>
</dbReference>
<dbReference type="InterPro" id="IPR036390">
    <property type="entry name" value="WH_DNA-bd_sf"/>
</dbReference>
<dbReference type="Proteomes" id="UP000254771">
    <property type="component" value="Unassembled WGS sequence"/>
</dbReference>
<dbReference type="PRINTS" id="PR00598">
    <property type="entry name" value="HTHMARR"/>
</dbReference>
<dbReference type="GO" id="GO:0003700">
    <property type="term" value="F:DNA-binding transcription factor activity"/>
    <property type="evidence" value="ECO:0007669"/>
    <property type="project" value="InterPro"/>
</dbReference>
<dbReference type="EMBL" id="QFXE01000005">
    <property type="protein sequence ID" value="RDH87632.1"/>
    <property type="molecule type" value="Genomic_DNA"/>
</dbReference>
<comment type="caution">
    <text evidence="5">The sequence shown here is derived from an EMBL/GenBank/DDBJ whole genome shotgun (WGS) entry which is preliminary data.</text>
</comment>
<evidence type="ECO:0000259" key="4">
    <source>
        <dbReference type="PROSITE" id="PS50995"/>
    </source>
</evidence>